<sequence>MDRQVKQIEPKLEDDEEAPFSAFRQVKNIVVLGDPGAGKSELFRSQARATGGVFVTVREFLNTPVDDIPLDQVLWIDALDETQGGRGDRSPVDELTRKLAAISPGGMRLSCRAADWLHATDLEALKPYLRKGGETVVVQLLALSRSEQAQILVSKGFENPDSFLDEAERREHGELLGNAQTLLMLAAVSGQGDWPATRTELFRRAALALLDEANEQHADRDQGVAHIPGSQLLNAAGALCTLRLTSGCSGFTWKARPVGKDVPSYKELTLAPQGHLLACLKRRIFVATGLDRVDYVHRTVAEYLAARWIADRVRAGLPIGRVLALMGIQERPPTALRGLVAWLTSQLPDPSSLLHLDLAGLLMYGDLSTWSSSMKRGLLNALISESKTNPLFFRETHLPSGAYALADPALLVSYQELLDSPSAEFSTKLLAIVVQKSGRMMPGIEGVLQRLILDETQVILLRMEAIRALLEGSLAQRQLLVAAYKRLGTGADDIQLRFLLLRALYDDGLGKQEIVLLLKHFLSMNERMPIGASWGLTEVVTPIDAAEILRLLDLPVPSGPLLLRHNTREFARLYGELLAKALAVEGVGRSIFDWYLIYCHHLGGENPSKGLVVAISGSDGLDIKLLRSVLQHIDFGGAFNRSWDRFMHLFGSVLDPQVVLDEMECALRGTCDARRSEIYAACLRQAIRDDVSPYPVFWRLYALADSDVKLSEVRSIYSVAYLDVDRVVDIEHLHKQEREVEAERWLRELAAEFSAKSQGVVAGEDVQLLEVLAEVYFGQRLPVSFNKTLTPYDRLELVLGKDGASTTLLAFSELLTKGEQPGIGELLSKRLCQTEFRWTALLAALDDHWRRTTRISDLPDAVWSAGLAVALLCPVYVEMDSHAQVLEHLWHHPLLEAKPKLAIQTYEAILAAELALGGHELRALSALETVEIAGVDRGKAIVRVLQAHPRMAEYDLLRMLRLCKDDGCWNDLLALARTQVDQLLREQDNGTERRGDGLRGGLAAWLWCGFSLSPDAYLDVLKGLSGAREESVMWVLLEDGGEAPWGSQRTWSYSLTQIEFVVSWVGSRYPNMSHPVGSSVGTRNPWDAASMVSAMLAQLGGDPSRAAGNALARLARLSGLLSYRKYILHQFANHKTVVADTQYEIPTWEEAMSTLENGVPSSAQDLHELVCYHLEQIAKSISTRNDDPFKQFWNTGSYGEVVNPKVEEVARNCLLGMLRPLLVAHGVRAEPEGHMSADKRVDIVVYGNNIKSVIEIKRDFHSEVWTAAAEQLHRLYSVDPEASDFGIYLVFWYGEKRNATQPLPPNRRVRPATAKEMQSMLEDDLPAHLRASTRIVVMDVTGQRNGLIERSAS</sequence>
<dbReference type="RefSeq" id="WP_126750581.1">
    <property type="nucleotide sequence ID" value="NZ_CP076628.1"/>
</dbReference>
<comment type="caution">
    <text evidence="1">The sequence shown here is derived from an EMBL/GenBank/DDBJ whole genome shotgun (WGS) entry which is preliminary data.</text>
</comment>
<organism evidence="1">
    <name type="scientific">Xanthomonas arboricola pv. pruni</name>
    <dbReference type="NCBI Taxonomy" id="69929"/>
    <lineage>
        <taxon>Bacteria</taxon>
        <taxon>Pseudomonadati</taxon>
        <taxon>Pseudomonadota</taxon>
        <taxon>Gammaproteobacteria</taxon>
        <taxon>Lysobacterales</taxon>
        <taxon>Lysobacteraceae</taxon>
        <taxon>Xanthomonas</taxon>
    </lineage>
</organism>
<gene>
    <name evidence="1" type="ORF">QSH54_20600</name>
</gene>
<proteinExistence type="predicted"/>
<reference evidence="1" key="1">
    <citation type="submission" date="2023-06" db="EMBL/GenBank/DDBJ databases">
        <title>Genome sequences of Xanthomonas arboricola from Serbia and Montenegro.</title>
        <authorList>
            <person name="Ilicic R."/>
            <person name="Jelusic A."/>
            <person name="Harrison J."/>
            <person name="Greer S."/>
            <person name="Grant M."/>
            <person name="Vicente J."/>
            <person name="Popovic Milovanovic T."/>
            <person name="Studholme D.J."/>
        </authorList>
    </citation>
    <scope>NUCLEOTIDE SEQUENCE</scope>
    <source>
        <strain evidence="1">Xp320</strain>
    </source>
</reference>
<protein>
    <submittedName>
        <fullName evidence="1">Uncharacterized protein</fullName>
    </submittedName>
</protein>
<name>A0AAQ0W6C3_9XANT</name>
<evidence type="ECO:0000313" key="1">
    <source>
        <dbReference type="EMBL" id="MDN0288973.1"/>
    </source>
</evidence>
<dbReference type="EMBL" id="JASVYU010000044">
    <property type="protein sequence ID" value="MDN0288973.1"/>
    <property type="molecule type" value="Genomic_DNA"/>
</dbReference>
<accession>A0AAQ0W6C3</accession>